<gene>
    <name evidence="2" type="ORF">GD597_12040</name>
</gene>
<evidence type="ECO:0000313" key="3">
    <source>
        <dbReference type="Proteomes" id="UP000598971"/>
    </source>
</evidence>
<evidence type="ECO:0000259" key="1">
    <source>
        <dbReference type="Pfam" id="PF07287"/>
    </source>
</evidence>
<dbReference type="Proteomes" id="UP000598971">
    <property type="component" value="Unassembled WGS sequence"/>
</dbReference>
<dbReference type="RefSeq" id="WP_171608121.1">
    <property type="nucleotide sequence ID" value="NZ_WHPF01000007.1"/>
</dbReference>
<dbReference type="PANTHER" id="PTHR47472">
    <property type="entry name" value="PROPIONYL-COA CARBOXYLASE"/>
    <property type="match status" value="1"/>
</dbReference>
<comment type="caution">
    <text evidence="2">The sequence shown here is derived from an EMBL/GenBank/DDBJ whole genome shotgun (WGS) entry which is preliminary data.</text>
</comment>
<dbReference type="EMBL" id="WHPF01000007">
    <property type="protein sequence ID" value="NNV56193.1"/>
    <property type="molecule type" value="Genomic_DNA"/>
</dbReference>
<evidence type="ECO:0000313" key="2">
    <source>
        <dbReference type="EMBL" id="NNV56193.1"/>
    </source>
</evidence>
<proteinExistence type="predicted"/>
<dbReference type="AlphaFoldDB" id="A0A8J8JTQ3"/>
<sequence length="442" mass="47690">MKSKIRIGCGAGFSGDRIEPAIILAEKGELDYLVLECLAERTIALAQKRKLLDPSKGYDPLLEKRITTLLPHLVKNKTRLITNMGAANPITAAQTIIGIANQQNIKIKVAAITGDDVLSIIKQQASSIMDTENGKPLSAYNIISANAYMGVDAIVEALQTDAQIIITGRVADPSLFLAAMIHEFGWNTNDFDLMGKGTVIGHLLECAGQVTGGYFADGVHKKVDDLDKLGHPFADVFADGSAIISKVEGTGGVVNLQTAKEQLLYEVMNPHEYFTPDVIADFTTVHLKESGKNKVQVSGGSGKQKPNTYKASIGYKAYYLGEGEISYAGQAAYERAQLAADILQKRLQNKFKDLRIDFIGINALHNSTLDYNISPYEIRLRIAAKGTTEGEAALIGEEVEALYTNGPAGGGGARKYVNEVIGIVSTLIDRNIISPQVTIFES</sequence>
<reference evidence="2" key="1">
    <citation type="submission" date="2019-10" db="EMBL/GenBank/DDBJ databases">
        <title>Draft genome sequence of Panacibacter sp. KCS-6.</title>
        <authorList>
            <person name="Yim K.J."/>
        </authorList>
    </citation>
    <scope>NUCLEOTIDE SEQUENCE</scope>
    <source>
        <strain evidence="2">KCS-6</strain>
    </source>
</reference>
<dbReference type="InterPro" id="IPR010839">
    <property type="entry name" value="AtuA_N"/>
</dbReference>
<keyword evidence="3" id="KW-1185">Reference proteome</keyword>
<feature type="domain" description="Acyclic terpene utilisation N-terminal" evidence="1">
    <location>
        <begin position="5"/>
        <end position="438"/>
    </location>
</feature>
<organism evidence="2 3">
    <name type="scientific">Limnovirga soli</name>
    <dbReference type="NCBI Taxonomy" id="2656915"/>
    <lineage>
        <taxon>Bacteria</taxon>
        <taxon>Pseudomonadati</taxon>
        <taxon>Bacteroidota</taxon>
        <taxon>Chitinophagia</taxon>
        <taxon>Chitinophagales</taxon>
        <taxon>Chitinophagaceae</taxon>
        <taxon>Limnovirga</taxon>
    </lineage>
</organism>
<protein>
    <submittedName>
        <fullName evidence="2">Acyclic terpene utilization AtuA family protein</fullName>
    </submittedName>
</protein>
<dbReference type="PANTHER" id="PTHR47472:SF1">
    <property type="entry name" value="DUF1446-DOMAIN-CONTAINING PROTEIN"/>
    <property type="match status" value="1"/>
</dbReference>
<accession>A0A8J8JTQ3</accession>
<dbReference type="Pfam" id="PF07287">
    <property type="entry name" value="AtuA"/>
    <property type="match status" value="1"/>
</dbReference>
<name>A0A8J8JTQ3_9BACT</name>